<dbReference type="PANTHER" id="PTHR46606">
    <property type="entry name" value="SHOOTIN-1"/>
    <property type="match status" value="1"/>
</dbReference>
<dbReference type="InterPro" id="IPR024849">
    <property type="entry name" value="Shootin-1"/>
</dbReference>
<dbReference type="GO" id="GO:0044295">
    <property type="term" value="C:axonal growth cone"/>
    <property type="evidence" value="ECO:0007669"/>
    <property type="project" value="TreeGrafter"/>
</dbReference>
<reference evidence="1" key="1">
    <citation type="submission" date="2020-04" db="EMBL/GenBank/DDBJ databases">
        <authorList>
            <person name="Alioto T."/>
            <person name="Alioto T."/>
            <person name="Gomez Garrido J."/>
        </authorList>
    </citation>
    <scope>NUCLEOTIDE SEQUENCE</scope>
    <source>
        <strain evidence="1">A484AB</strain>
    </source>
</reference>
<dbReference type="Pfam" id="PF09566">
    <property type="entry name" value="RE_SacI"/>
    <property type="match status" value="1"/>
</dbReference>
<keyword evidence="2" id="KW-1185">Reference proteome</keyword>
<dbReference type="InterPro" id="IPR019066">
    <property type="entry name" value="Restrct_endonuc_II_SacI"/>
</dbReference>
<dbReference type="GO" id="GO:0031252">
    <property type="term" value="C:cell leading edge"/>
    <property type="evidence" value="ECO:0007669"/>
    <property type="project" value="TreeGrafter"/>
</dbReference>
<evidence type="ECO:0000313" key="1">
    <source>
        <dbReference type="EMBL" id="CAB4008728.1"/>
    </source>
</evidence>
<dbReference type="GO" id="GO:0005737">
    <property type="term" value="C:cytoplasm"/>
    <property type="evidence" value="ECO:0007669"/>
    <property type="project" value="TreeGrafter"/>
</dbReference>
<dbReference type="OrthoDB" id="6111338at2759"/>
<dbReference type="Proteomes" id="UP001152795">
    <property type="component" value="Unassembled WGS sequence"/>
</dbReference>
<dbReference type="GO" id="GO:0048812">
    <property type="term" value="P:neuron projection morphogenesis"/>
    <property type="evidence" value="ECO:0007669"/>
    <property type="project" value="TreeGrafter"/>
</dbReference>
<evidence type="ECO:0000313" key="2">
    <source>
        <dbReference type="Proteomes" id="UP001152795"/>
    </source>
</evidence>
<name>A0A7D9IH41_PARCT</name>
<gene>
    <name evidence="1" type="ORF">PACLA_8A042729</name>
</gene>
<dbReference type="GO" id="GO:2001224">
    <property type="term" value="P:positive regulation of neuron migration"/>
    <property type="evidence" value="ECO:0007669"/>
    <property type="project" value="TreeGrafter"/>
</dbReference>
<dbReference type="AlphaFoldDB" id="A0A7D9IH41"/>
<sequence length="243" mass="28183">MGSKEHDSLLCNNKTSEKNNYEGKFNTLRIISLKAINEFEDLQKKCEDNYAKYLEERENYLRTKKELEILKEVSGEALGEYENLHRKFAIEQECRDKAEEYAKQQVKANKQLKRQSAILLNTLVAKAVDFDLEELASQTDSDSSSSTEDHGICDKQIEGLKQQVESLQIKTDDLTQKLHLTEEKFNHEIQEHMTTKEALENNKVNFKQLNRVSLLALDDYSNLQQKYETEIQCRAQAEKLAAE</sequence>
<dbReference type="PANTHER" id="PTHR46606:SF5">
    <property type="entry name" value="SHOOTIN-1"/>
    <property type="match status" value="1"/>
</dbReference>
<protein>
    <submittedName>
        <fullName evidence="1">Shootin-1 isoform X1</fullName>
    </submittedName>
</protein>
<organism evidence="1 2">
    <name type="scientific">Paramuricea clavata</name>
    <name type="common">Red gorgonian</name>
    <name type="synonym">Violescent sea-whip</name>
    <dbReference type="NCBI Taxonomy" id="317549"/>
    <lineage>
        <taxon>Eukaryota</taxon>
        <taxon>Metazoa</taxon>
        <taxon>Cnidaria</taxon>
        <taxon>Anthozoa</taxon>
        <taxon>Octocorallia</taxon>
        <taxon>Malacalcyonacea</taxon>
        <taxon>Plexauridae</taxon>
        <taxon>Paramuricea</taxon>
    </lineage>
</organism>
<dbReference type="EMBL" id="CACRXK020006213">
    <property type="protein sequence ID" value="CAB4008728.1"/>
    <property type="molecule type" value="Genomic_DNA"/>
</dbReference>
<proteinExistence type="predicted"/>
<accession>A0A7D9IH41</accession>
<comment type="caution">
    <text evidence="1">The sequence shown here is derived from an EMBL/GenBank/DDBJ whole genome shotgun (WGS) entry which is preliminary data.</text>
</comment>
<feature type="non-terminal residue" evidence="1">
    <location>
        <position position="1"/>
    </location>
</feature>